<organism evidence="1">
    <name type="scientific">Arion vulgaris</name>
    <dbReference type="NCBI Taxonomy" id="1028688"/>
    <lineage>
        <taxon>Eukaryota</taxon>
        <taxon>Metazoa</taxon>
        <taxon>Spiralia</taxon>
        <taxon>Lophotrochozoa</taxon>
        <taxon>Mollusca</taxon>
        <taxon>Gastropoda</taxon>
        <taxon>Heterobranchia</taxon>
        <taxon>Euthyneura</taxon>
        <taxon>Panpulmonata</taxon>
        <taxon>Eupulmonata</taxon>
        <taxon>Stylommatophora</taxon>
        <taxon>Helicina</taxon>
        <taxon>Arionoidea</taxon>
        <taxon>Arionidae</taxon>
        <taxon>Arion</taxon>
    </lineage>
</organism>
<reference evidence="1" key="1">
    <citation type="submission" date="2014-12" db="EMBL/GenBank/DDBJ databases">
        <title>Insight into the proteome of Arion vulgaris.</title>
        <authorList>
            <person name="Aradska J."/>
            <person name="Bulat T."/>
            <person name="Smidak R."/>
            <person name="Sarate P."/>
            <person name="Gangsoo J."/>
            <person name="Sialana F."/>
            <person name="Bilban M."/>
            <person name="Lubec G."/>
        </authorList>
    </citation>
    <scope>NUCLEOTIDE SEQUENCE</scope>
    <source>
        <tissue evidence="1">Skin</tissue>
    </source>
</reference>
<evidence type="ECO:0000313" key="1">
    <source>
        <dbReference type="EMBL" id="CEK60683.1"/>
    </source>
</evidence>
<protein>
    <submittedName>
        <fullName evidence="1">Uncharacterized protein</fullName>
    </submittedName>
</protein>
<gene>
    <name evidence="1" type="primary">ORF40083</name>
</gene>
<name>A0A0B6YWT1_9EUPU</name>
<sequence>MKESTKHRTSETEIKLEGRKMKRYKNSQIYSLNYWQRVRRTTQEHVGEKERYTYKVRGIGG</sequence>
<accession>A0A0B6YWT1</accession>
<proteinExistence type="predicted"/>
<dbReference type="EMBL" id="HACG01013818">
    <property type="protein sequence ID" value="CEK60683.1"/>
    <property type="molecule type" value="Transcribed_RNA"/>
</dbReference>
<dbReference type="AlphaFoldDB" id="A0A0B6YWT1"/>